<comment type="caution">
    <text evidence="3">The sequence shown here is derived from an EMBL/GenBank/DDBJ whole genome shotgun (WGS) entry which is preliminary data.</text>
</comment>
<dbReference type="PANTHER" id="PTHR35869:SF1">
    <property type="entry name" value="OUTER-MEMBRANE LIPOPROTEIN CARRIER PROTEIN"/>
    <property type="match status" value="1"/>
</dbReference>
<dbReference type="EMBL" id="QAOQ01000006">
    <property type="protein sequence ID" value="PTQ94998.1"/>
    <property type="molecule type" value="Genomic_DNA"/>
</dbReference>
<feature type="chain" id="PRO_5015412875" evidence="2">
    <location>
        <begin position="21"/>
        <end position="224"/>
    </location>
</feature>
<keyword evidence="1 2" id="KW-0732">Signal</keyword>
<organism evidence="3 4">
    <name type="scientific">Mucilaginibacter yixingensis</name>
    <dbReference type="NCBI Taxonomy" id="1295612"/>
    <lineage>
        <taxon>Bacteria</taxon>
        <taxon>Pseudomonadati</taxon>
        <taxon>Bacteroidota</taxon>
        <taxon>Sphingobacteriia</taxon>
        <taxon>Sphingobacteriales</taxon>
        <taxon>Sphingobacteriaceae</taxon>
        <taxon>Mucilaginibacter</taxon>
    </lineage>
</organism>
<dbReference type="RefSeq" id="WP_107829827.1">
    <property type="nucleotide sequence ID" value="NZ_CP160205.1"/>
</dbReference>
<protein>
    <submittedName>
        <fullName evidence="3">Outer membrane lipoprotein-sorting protein</fullName>
    </submittedName>
</protein>
<proteinExistence type="predicted"/>
<sequence>MKKTILYIALLLTAGFKASAQQDAQAKTILSQVSQKYKTYTSIKTDFTFTLDNPQAGDKSTTNGTLITRPKQNKFKATMYAPGSKTAVEQEIISDGKTQWTYLKADKEVQVNNAGKTDDALNPATIFTIYEHGYKYLYTGDQKVGGRVCQVIDLSPIDASKNFFKVRLMIDKAKKQIYSAIIFDKGGMHYTYTLNTFTPNAPATDALFTWNKAAHPGVELVDLR</sequence>
<dbReference type="Proteomes" id="UP000244168">
    <property type="component" value="Unassembled WGS sequence"/>
</dbReference>
<dbReference type="Pfam" id="PF03548">
    <property type="entry name" value="LolA"/>
    <property type="match status" value="1"/>
</dbReference>
<accession>A0A2T5J760</accession>
<dbReference type="Gene3D" id="2.50.20.10">
    <property type="entry name" value="Lipoprotein localisation LolA/LolB/LppX"/>
    <property type="match status" value="1"/>
</dbReference>
<evidence type="ECO:0000313" key="4">
    <source>
        <dbReference type="Proteomes" id="UP000244168"/>
    </source>
</evidence>
<gene>
    <name evidence="3" type="ORF">C8P68_106213</name>
</gene>
<evidence type="ECO:0000313" key="3">
    <source>
        <dbReference type="EMBL" id="PTQ94998.1"/>
    </source>
</evidence>
<feature type="signal peptide" evidence="2">
    <location>
        <begin position="1"/>
        <end position="20"/>
    </location>
</feature>
<reference evidence="3 4" key="1">
    <citation type="submission" date="2018-04" db="EMBL/GenBank/DDBJ databases">
        <title>Genomic Encyclopedia of Archaeal and Bacterial Type Strains, Phase II (KMG-II): from individual species to whole genera.</title>
        <authorList>
            <person name="Goeker M."/>
        </authorList>
    </citation>
    <scope>NUCLEOTIDE SEQUENCE [LARGE SCALE GENOMIC DNA]</scope>
    <source>
        <strain evidence="3 4">DSM 26809</strain>
    </source>
</reference>
<dbReference type="AlphaFoldDB" id="A0A2T5J760"/>
<evidence type="ECO:0000256" key="1">
    <source>
        <dbReference type="ARBA" id="ARBA00022729"/>
    </source>
</evidence>
<dbReference type="OrthoDB" id="9810685at2"/>
<keyword evidence="4" id="KW-1185">Reference proteome</keyword>
<dbReference type="InterPro" id="IPR004564">
    <property type="entry name" value="OM_lipoprot_carrier_LolA-like"/>
</dbReference>
<dbReference type="CDD" id="cd16325">
    <property type="entry name" value="LolA"/>
    <property type="match status" value="1"/>
</dbReference>
<dbReference type="InterPro" id="IPR029046">
    <property type="entry name" value="LolA/LolB/LppX"/>
</dbReference>
<evidence type="ECO:0000256" key="2">
    <source>
        <dbReference type="SAM" id="SignalP"/>
    </source>
</evidence>
<name>A0A2T5J760_9SPHI</name>
<dbReference type="SUPFAM" id="SSF89392">
    <property type="entry name" value="Prokaryotic lipoproteins and lipoprotein localization factors"/>
    <property type="match status" value="1"/>
</dbReference>
<keyword evidence="3" id="KW-0449">Lipoprotein</keyword>
<dbReference type="PANTHER" id="PTHR35869">
    <property type="entry name" value="OUTER-MEMBRANE LIPOPROTEIN CARRIER PROTEIN"/>
    <property type="match status" value="1"/>
</dbReference>